<comment type="caution">
    <text evidence="1">The sequence shown here is derived from an EMBL/GenBank/DDBJ whole genome shotgun (WGS) entry which is preliminary data.</text>
</comment>
<protein>
    <submittedName>
        <fullName evidence="1">Uncharacterized protein</fullName>
    </submittedName>
</protein>
<evidence type="ECO:0000313" key="2">
    <source>
        <dbReference type="Proteomes" id="UP000637578"/>
    </source>
</evidence>
<organism evidence="1 2">
    <name type="scientific">Longimycelium tulufanense</name>
    <dbReference type="NCBI Taxonomy" id="907463"/>
    <lineage>
        <taxon>Bacteria</taxon>
        <taxon>Bacillati</taxon>
        <taxon>Actinomycetota</taxon>
        <taxon>Actinomycetes</taxon>
        <taxon>Pseudonocardiales</taxon>
        <taxon>Pseudonocardiaceae</taxon>
        <taxon>Longimycelium</taxon>
    </lineage>
</organism>
<gene>
    <name evidence="1" type="ORF">GCM10012275_31720</name>
</gene>
<accession>A0A8J3CEV0</accession>
<dbReference type="EMBL" id="BMMK01000013">
    <property type="protein sequence ID" value="GGM58172.1"/>
    <property type="molecule type" value="Genomic_DNA"/>
</dbReference>
<dbReference type="AlphaFoldDB" id="A0A8J3CEV0"/>
<name>A0A8J3CEV0_9PSEU</name>
<reference evidence="1" key="2">
    <citation type="submission" date="2020-09" db="EMBL/GenBank/DDBJ databases">
        <authorList>
            <person name="Sun Q."/>
            <person name="Zhou Y."/>
        </authorList>
    </citation>
    <scope>NUCLEOTIDE SEQUENCE</scope>
    <source>
        <strain evidence="1">CGMCC 4.5737</strain>
    </source>
</reference>
<reference evidence="1" key="1">
    <citation type="journal article" date="2014" name="Int. J. Syst. Evol. Microbiol.">
        <title>Complete genome sequence of Corynebacterium casei LMG S-19264T (=DSM 44701T), isolated from a smear-ripened cheese.</title>
        <authorList>
            <consortium name="US DOE Joint Genome Institute (JGI-PGF)"/>
            <person name="Walter F."/>
            <person name="Albersmeier A."/>
            <person name="Kalinowski J."/>
            <person name="Ruckert C."/>
        </authorList>
    </citation>
    <scope>NUCLEOTIDE SEQUENCE</scope>
    <source>
        <strain evidence="1">CGMCC 4.5737</strain>
    </source>
</reference>
<sequence length="58" mass="6016">MFLHATGDQWILVRLWASGVAPASPESGARPCPGLCAPAIDRDVGLPRSINVNSSLSG</sequence>
<dbReference type="Proteomes" id="UP000637578">
    <property type="component" value="Unassembled WGS sequence"/>
</dbReference>
<evidence type="ECO:0000313" key="1">
    <source>
        <dbReference type="EMBL" id="GGM58172.1"/>
    </source>
</evidence>
<keyword evidence="2" id="KW-1185">Reference proteome</keyword>
<proteinExistence type="predicted"/>